<keyword evidence="2" id="KW-0472">Membrane</keyword>
<feature type="domain" description="DUF7053" evidence="3">
    <location>
        <begin position="359"/>
        <end position="481"/>
    </location>
</feature>
<feature type="compositionally biased region" description="Polar residues" evidence="1">
    <location>
        <begin position="565"/>
        <end position="576"/>
    </location>
</feature>
<evidence type="ECO:0000313" key="5">
    <source>
        <dbReference type="Proteomes" id="UP000256645"/>
    </source>
</evidence>
<feature type="compositionally biased region" description="Basic and acidic residues" evidence="1">
    <location>
        <begin position="550"/>
        <end position="561"/>
    </location>
</feature>
<proteinExistence type="predicted"/>
<gene>
    <name evidence="4" type="ORF">BP6252_02927</name>
</gene>
<feature type="region of interest" description="Disordered" evidence="1">
    <location>
        <begin position="536"/>
        <end position="576"/>
    </location>
</feature>
<evidence type="ECO:0000259" key="3">
    <source>
        <dbReference type="Pfam" id="PF23155"/>
    </source>
</evidence>
<dbReference type="AlphaFoldDB" id="A0A3D8SG67"/>
<name>A0A3D8SG67_9HELO</name>
<dbReference type="Pfam" id="PF23155">
    <property type="entry name" value="DUF7053"/>
    <property type="match status" value="1"/>
</dbReference>
<sequence length="576" mass="62638">MTNVSMLSTLEFPSLTAVNTISFISLPAVSQFTFTSGLSSVSNVIISNTFLYTLDGINLQNADNVFINNNNRLFDVSLPLETAKVGIWIESNGYNLHLNLTQLTSAGSITLKNISMVSLPSLSFLSGGLSLIDTSVLEFTADSLSVVTQDLIMLDNSNLSDTSFQGLLSAGSINIKNNTGLNSISFEKLSRVPNVSIGGSFTSIEMPALISVNDTFTLQSTDPNFNCSTFDADVTKSIINGNYTCLGVHQALASSTTPQSGSNPKPNSGLSGGGKAGIIVACLVVAIATAAGAFFLTKRKKGKKEELATIGMDGKAEMENREVPRKELPANTEAYELTEEHGIVEIGANEPSTIPYELPDATPEEFHCKWYQMTDKVNYLPLGLYSGRVTYKACFHNLADGLQTHVYTPLGLSIKGRWTVGVSLLGEPIKAVELGMGLPISGLWLREDVTLKCSILATKFVRKTLTKAHTRLVDRPLAKAQLTDMGNNAQMWRQRFYLPLNLPTSPEIQLPIFPRELTDIDRATVLPMNDLVKSNGKRFKSTSSAPPIPRKSELRPSIDKHHQSHFQNFSTPIHVL</sequence>
<dbReference type="STRING" id="1849047.A0A3D8SG67"/>
<dbReference type="InterPro" id="IPR055481">
    <property type="entry name" value="DUF7053"/>
</dbReference>
<keyword evidence="2" id="KW-1133">Transmembrane helix</keyword>
<evidence type="ECO:0000256" key="1">
    <source>
        <dbReference type="SAM" id="MobiDB-lite"/>
    </source>
</evidence>
<feature type="transmembrane region" description="Helical" evidence="2">
    <location>
        <begin position="276"/>
        <end position="296"/>
    </location>
</feature>
<evidence type="ECO:0000313" key="4">
    <source>
        <dbReference type="EMBL" id="RDW85337.1"/>
    </source>
</evidence>
<comment type="caution">
    <text evidence="4">The sequence shown here is derived from an EMBL/GenBank/DDBJ whole genome shotgun (WGS) entry which is preliminary data.</text>
</comment>
<protein>
    <recommendedName>
        <fullName evidence="3">DUF7053 domain-containing protein</fullName>
    </recommendedName>
</protein>
<evidence type="ECO:0000256" key="2">
    <source>
        <dbReference type="SAM" id="Phobius"/>
    </source>
</evidence>
<accession>A0A3D8SG67</accession>
<organism evidence="4 5">
    <name type="scientific">Coleophoma cylindrospora</name>
    <dbReference type="NCBI Taxonomy" id="1849047"/>
    <lineage>
        <taxon>Eukaryota</taxon>
        <taxon>Fungi</taxon>
        <taxon>Dikarya</taxon>
        <taxon>Ascomycota</taxon>
        <taxon>Pezizomycotina</taxon>
        <taxon>Leotiomycetes</taxon>
        <taxon>Helotiales</taxon>
        <taxon>Dermateaceae</taxon>
        <taxon>Coleophoma</taxon>
    </lineage>
</organism>
<dbReference type="EMBL" id="PDLM01000002">
    <property type="protein sequence ID" value="RDW85337.1"/>
    <property type="molecule type" value="Genomic_DNA"/>
</dbReference>
<keyword evidence="2" id="KW-0812">Transmembrane</keyword>
<dbReference type="Proteomes" id="UP000256645">
    <property type="component" value="Unassembled WGS sequence"/>
</dbReference>
<reference evidence="4 5" key="1">
    <citation type="journal article" date="2018" name="IMA Fungus">
        <title>IMA Genome-F 9: Draft genome sequence of Annulohypoxylon stygium, Aspergillus mulundensis, Berkeleyomyces basicola (syn. Thielaviopsis basicola), Ceratocystis smalleyi, two Cercospora beticola strains, Coleophoma cylindrospora, Fusarium fracticaudum, Phialophora cf. hyalina, and Morchella septimelata.</title>
        <authorList>
            <person name="Wingfield B.D."/>
            <person name="Bills G.F."/>
            <person name="Dong Y."/>
            <person name="Huang W."/>
            <person name="Nel W.J."/>
            <person name="Swalarsk-Parry B.S."/>
            <person name="Vaghefi N."/>
            <person name="Wilken P.M."/>
            <person name="An Z."/>
            <person name="de Beer Z.W."/>
            <person name="De Vos L."/>
            <person name="Chen L."/>
            <person name="Duong T.A."/>
            <person name="Gao Y."/>
            <person name="Hammerbacher A."/>
            <person name="Kikkert J.R."/>
            <person name="Li Y."/>
            <person name="Li H."/>
            <person name="Li K."/>
            <person name="Li Q."/>
            <person name="Liu X."/>
            <person name="Ma X."/>
            <person name="Naidoo K."/>
            <person name="Pethybridge S.J."/>
            <person name="Sun J."/>
            <person name="Steenkamp E.T."/>
            <person name="van der Nest M.A."/>
            <person name="van Wyk S."/>
            <person name="Wingfield M.J."/>
            <person name="Xiong C."/>
            <person name="Yue Q."/>
            <person name="Zhang X."/>
        </authorList>
    </citation>
    <scope>NUCLEOTIDE SEQUENCE [LARGE SCALE GENOMIC DNA]</scope>
    <source>
        <strain evidence="4 5">BP6252</strain>
    </source>
</reference>
<keyword evidence="5" id="KW-1185">Reference proteome</keyword>
<dbReference type="OrthoDB" id="536881at2759"/>
<dbReference type="PANTHER" id="PTHR38117">
    <property type="entry name" value="NACHT AND WD40 DOMAIN PROTEIN"/>
    <property type="match status" value="1"/>
</dbReference>
<dbReference type="PANTHER" id="PTHR38117:SF2">
    <property type="entry name" value="NACHT AND WD40 DOMAIN PROTEIN"/>
    <property type="match status" value="1"/>
</dbReference>